<accession>A0A367S120</accession>
<name>A0A367S120_NOSPU</name>
<evidence type="ECO:0000313" key="1">
    <source>
        <dbReference type="EMBL" id="RCJ41673.1"/>
    </source>
</evidence>
<sequence length="70" mass="8178">MSELPSEWNNEAYVSLHLVQEMLRIAGLPARSGYFHWTPEFKIRVPRLTKNNLVTETDKEVDFLAEEARC</sequence>
<organism evidence="1 2">
    <name type="scientific">Nostoc punctiforme NIES-2108</name>
    <dbReference type="NCBI Taxonomy" id="1356359"/>
    <lineage>
        <taxon>Bacteria</taxon>
        <taxon>Bacillati</taxon>
        <taxon>Cyanobacteriota</taxon>
        <taxon>Cyanophyceae</taxon>
        <taxon>Nostocales</taxon>
        <taxon>Nostocaceae</taxon>
        <taxon>Nostoc</taxon>
    </lineage>
</organism>
<evidence type="ECO:0000313" key="2">
    <source>
        <dbReference type="Proteomes" id="UP000252085"/>
    </source>
</evidence>
<gene>
    <name evidence="1" type="ORF">A6769_01845</name>
</gene>
<dbReference type="EMBL" id="LXQE01000029">
    <property type="protein sequence ID" value="RCJ41673.1"/>
    <property type="molecule type" value="Genomic_DNA"/>
</dbReference>
<reference evidence="1 2" key="1">
    <citation type="submission" date="2016-04" db="EMBL/GenBank/DDBJ databases">
        <authorList>
            <person name="Evans L.H."/>
            <person name="Alamgir A."/>
            <person name="Owens N."/>
            <person name="Weber N.D."/>
            <person name="Virtaneva K."/>
            <person name="Barbian K."/>
            <person name="Babar A."/>
            <person name="Rosenke K."/>
        </authorList>
    </citation>
    <scope>NUCLEOTIDE SEQUENCE [LARGE SCALE GENOMIC DNA]</scope>
    <source>
        <strain evidence="1">NIES-2108</strain>
    </source>
</reference>
<dbReference type="Proteomes" id="UP000252085">
    <property type="component" value="Unassembled WGS sequence"/>
</dbReference>
<protein>
    <submittedName>
        <fullName evidence="1">Uncharacterized protein</fullName>
    </submittedName>
</protein>
<proteinExistence type="predicted"/>
<dbReference type="AlphaFoldDB" id="A0A367S120"/>
<comment type="caution">
    <text evidence="1">The sequence shown here is derived from an EMBL/GenBank/DDBJ whole genome shotgun (WGS) entry which is preliminary data.</text>
</comment>